<evidence type="ECO:0000313" key="17">
    <source>
        <dbReference type="EMBL" id="MBC8531685.1"/>
    </source>
</evidence>
<dbReference type="GO" id="GO:0000287">
    <property type="term" value="F:magnesium ion binding"/>
    <property type="evidence" value="ECO:0007669"/>
    <property type="project" value="UniProtKB-UniRule"/>
</dbReference>
<dbReference type="NCBIfam" id="NF001126">
    <property type="entry name" value="PRK00139.1-4"/>
    <property type="match status" value="1"/>
</dbReference>
<dbReference type="EC" id="6.3.2.13" evidence="12"/>
<evidence type="ECO:0000256" key="13">
    <source>
        <dbReference type="RuleBase" id="RU004135"/>
    </source>
</evidence>
<evidence type="ECO:0000256" key="5">
    <source>
        <dbReference type="ARBA" id="ARBA00022618"/>
    </source>
</evidence>
<keyword evidence="3 12" id="KW-0963">Cytoplasm</keyword>
<keyword evidence="4 12" id="KW-0436">Ligase</keyword>
<dbReference type="SUPFAM" id="SSF53623">
    <property type="entry name" value="MurD-like peptide ligases, catalytic domain"/>
    <property type="match status" value="1"/>
</dbReference>
<gene>
    <name evidence="12" type="primary">murE</name>
    <name evidence="17" type="ORF">H8696_07460</name>
</gene>
<dbReference type="EMBL" id="JACRSR010000002">
    <property type="protein sequence ID" value="MBC8531685.1"/>
    <property type="molecule type" value="Genomic_DNA"/>
</dbReference>
<dbReference type="AlphaFoldDB" id="A0A926D3G8"/>
<dbReference type="Pfam" id="PF01225">
    <property type="entry name" value="Mur_ligase"/>
    <property type="match status" value="1"/>
</dbReference>
<evidence type="ECO:0000256" key="12">
    <source>
        <dbReference type="HAMAP-Rule" id="MF_00208"/>
    </source>
</evidence>
<dbReference type="SUPFAM" id="SSF53244">
    <property type="entry name" value="MurD-like peptide ligases, peptide-binding domain"/>
    <property type="match status" value="1"/>
</dbReference>
<dbReference type="Gene3D" id="3.40.1190.10">
    <property type="entry name" value="Mur-like, catalytic domain"/>
    <property type="match status" value="1"/>
</dbReference>
<dbReference type="Pfam" id="PF08245">
    <property type="entry name" value="Mur_ligase_M"/>
    <property type="match status" value="1"/>
</dbReference>
<feature type="domain" description="Mur ligase central" evidence="16">
    <location>
        <begin position="110"/>
        <end position="313"/>
    </location>
</feature>
<dbReference type="Gene3D" id="3.90.190.20">
    <property type="entry name" value="Mur ligase, C-terminal domain"/>
    <property type="match status" value="1"/>
</dbReference>
<dbReference type="InterPro" id="IPR004101">
    <property type="entry name" value="Mur_ligase_C"/>
</dbReference>
<dbReference type="GO" id="GO:0051301">
    <property type="term" value="P:cell division"/>
    <property type="evidence" value="ECO:0007669"/>
    <property type="project" value="UniProtKB-KW"/>
</dbReference>
<dbReference type="GO" id="GO:0005524">
    <property type="term" value="F:ATP binding"/>
    <property type="evidence" value="ECO:0007669"/>
    <property type="project" value="UniProtKB-UniRule"/>
</dbReference>
<dbReference type="InterPro" id="IPR036615">
    <property type="entry name" value="Mur_ligase_C_dom_sf"/>
</dbReference>
<dbReference type="PANTHER" id="PTHR23135:SF4">
    <property type="entry name" value="UDP-N-ACETYLMURAMOYL-L-ALANYL-D-GLUTAMATE--2,6-DIAMINOPIMELATE LIGASE MURE HOMOLOG, CHLOROPLASTIC"/>
    <property type="match status" value="1"/>
</dbReference>
<feature type="short sequence motif" description="Meso-diaminopimelate recognition motif" evidence="12">
    <location>
        <begin position="407"/>
        <end position="410"/>
    </location>
</feature>
<keyword evidence="9 12" id="KW-0573">Peptidoglycan synthesis</keyword>
<evidence type="ECO:0000256" key="10">
    <source>
        <dbReference type="ARBA" id="ARBA00023306"/>
    </source>
</evidence>
<feature type="binding site" evidence="12">
    <location>
        <position position="32"/>
    </location>
    <ligand>
        <name>UDP-N-acetyl-alpha-D-muramoyl-L-alanyl-D-glutamate</name>
        <dbReference type="ChEBI" id="CHEBI:83900"/>
    </ligand>
</feature>
<proteinExistence type="inferred from homology"/>
<dbReference type="PANTHER" id="PTHR23135">
    <property type="entry name" value="MUR LIGASE FAMILY MEMBER"/>
    <property type="match status" value="1"/>
</dbReference>
<evidence type="ECO:0000256" key="6">
    <source>
        <dbReference type="ARBA" id="ARBA00022741"/>
    </source>
</evidence>
<comment type="pathway">
    <text evidence="1 12 13">Cell wall biogenesis; peptidoglycan biosynthesis.</text>
</comment>
<feature type="domain" description="Mur ligase C-terminal" evidence="15">
    <location>
        <begin position="334"/>
        <end position="461"/>
    </location>
</feature>
<organism evidence="17 18">
    <name type="scientific">Gehongia tenuis</name>
    <dbReference type="NCBI Taxonomy" id="2763655"/>
    <lineage>
        <taxon>Bacteria</taxon>
        <taxon>Bacillati</taxon>
        <taxon>Bacillota</taxon>
        <taxon>Clostridia</taxon>
        <taxon>Christensenellales</taxon>
        <taxon>Christensenellaceae</taxon>
        <taxon>Gehongia</taxon>
    </lineage>
</organism>
<accession>A0A926D3G8</accession>
<feature type="binding site" evidence="12">
    <location>
        <position position="189"/>
    </location>
    <ligand>
        <name>UDP-N-acetyl-alpha-D-muramoyl-L-alanyl-D-glutamate</name>
        <dbReference type="ChEBI" id="CHEBI:83900"/>
    </ligand>
</feature>
<dbReference type="HAMAP" id="MF_00208">
    <property type="entry name" value="MurE"/>
    <property type="match status" value="1"/>
</dbReference>
<comment type="similarity">
    <text evidence="2 12">Belongs to the MurCDEF family. MurE subfamily.</text>
</comment>
<comment type="caution">
    <text evidence="17">The sequence shown here is derived from an EMBL/GenBank/DDBJ whole genome shotgun (WGS) entry which is preliminary data.</text>
</comment>
<evidence type="ECO:0000259" key="15">
    <source>
        <dbReference type="Pfam" id="PF02875"/>
    </source>
</evidence>
<feature type="modified residue" description="N6-carboxylysine" evidence="12">
    <location>
        <position position="223"/>
    </location>
</feature>
<dbReference type="GO" id="GO:0005737">
    <property type="term" value="C:cytoplasm"/>
    <property type="evidence" value="ECO:0007669"/>
    <property type="project" value="UniProtKB-SubCell"/>
</dbReference>
<comment type="caution">
    <text evidence="12">Lacks conserved residue(s) required for the propagation of feature annotation.</text>
</comment>
<evidence type="ECO:0000256" key="3">
    <source>
        <dbReference type="ARBA" id="ARBA00022490"/>
    </source>
</evidence>
<dbReference type="InterPro" id="IPR005761">
    <property type="entry name" value="UDP-N-AcMur-Glu-dNH2Pim_ligase"/>
</dbReference>
<dbReference type="InterPro" id="IPR036565">
    <property type="entry name" value="Mur-like_cat_sf"/>
</dbReference>
<dbReference type="Proteomes" id="UP000623172">
    <property type="component" value="Unassembled WGS sequence"/>
</dbReference>
<dbReference type="GO" id="GO:0004326">
    <property type="term" value="F:tetrahydrofolylpolyglutamate synthase activity"/>
    <property type="evidence" value="ECO:0007669"/>
    <property type="project" value="InterPro"/>
</dbReference>
<sequence>MGLTLKELLAGQPFEILQGSPDIEIGDIVCDSRKVVPGCLFCCLVGRTLDGHDYGPAAAKAGAAALLVEQPVEAPADTTVVKVKDGRAAMACAAAAFYGHPSRELHMIGITGTKGKTTCSYMTKNILEAAGYKVGLIGTIQTMIGDEVVPSRNTTPESHELQQLLRRMKDEGCTHVVMEVSSQGLMMHRVDGTEFELGVFTNISEDHISPTEHRTFAEYMGWKSVLFRMCQHGLVNADDPKWEEVLQGHTCDIATFGIEHSADIMAENVHLRREGRHLGVDFTLCRGDNRWTMTVGLPGKFNVENALAAAGIALYFGIGEGAIRKGLRDVHVRGRVEPVPTPSDYTILIDYAHNYMSMESLLSTLREYNPGRLICLFGGGGNRARARRFDMGEISGRYADLTILTEDNPRFEELEDIMEDLKVGLERSQGRYVIIPDRKDAIAYLIDHAQPGDIAVLIGKGHETYQDIKGVKYPFDEREVVREALKERGWQE</sequence>
<keyword evidence="8 12" id="KW-0133">Cell shape</keyword>
<dbReference type="GO" id="GO:0071555">
    <property type="term" value="P:cell wall organization"/>
    <property type="evidence" value="ECO:0007669"/>
    <property type="project" value="UniProtKB-KW"/>
</dbReference>
<dbReference type="Gene3D" id="3.40.1390.10">
    <property type="entry name" value="MurE/MurF, N-terminal domain"/>
    <property type="match status" value="1"/>
</dbReference>
<dbReference type="GO" id="GO:0008360">
    <property type="term" value="P:regulation of cell shape"/>
    <property type="evidence" value="ECO:0007669"/>
    <property type="project" value="UniProtKB-KW"/>
</dbReference>
<keyword evidence="12" id="KW-0460">Magnesium</keyword>
<evidence type="ECO:0000256" key="9">
    <source>
        <dbReference type="ARBA" id="ARBA00022984"/>
    </source>
</evidence>
<comment type="function">
    <text evidence="12">Catalyzes the addition of meso-diaminopimelic acid to the nucleotide precursor UDP-N-acetylmuramoyl-L-alanyl-D-glutamate (UMAG) in the biosynthesis of bacterial cell-wall peptidoglycan.</text>
</comment>
<dbReference type="InterPro" id="IPR013221">
    <property type="entry name" value="Mur_ligase_cen"/>
</dbReference>
<reference evidence="17" key="1">
    <citation type="submission" date="2020-08" db="EMBL/GenBank/DDBJ databases">
        <title>Genome public.</title>
        <authorList>
            <person name="Liu C."/>
            <person name="Sun Q."/>
        </authorList>
    </citation>
    <scope>NUCLEOTIDE SEQUENCE</scope>
    <source>
        <strain evidence="17">NSJ-53</strain>
    </source>
</reference>
<evidence type="ECO:0000259" key="14">
    <source>
        <dbReference type="Pfam" id="PF01225"/>
    </source>
</evidence>
<name>A0A926D3G8_9FIRM</name>
<dbReference type="SUPFAM" id="SSF63418">
    <property type="entry name" value="MurE/MurF N-terminal domain"/>
    <property type="match status" value="1"/>
</dbReference>
<evidence type="ECO:0000259" key="16">
    <source>
        <dbReference type="Pfam" id="PF08245"/>
    </source>
</evidence>
<keyword evidence="10 12" id="KW-0131">Cell cycle</keyword>
<dbReference type="Pfam" id="PF02875">
    <property type="entry name" value="Mur_ligase_C"/>
    <property type="match status" value="1"/>
</dbReference>
<dbReference type="GO" id="GO:0008765">
    <property type="term" value="F:UDP-N-acetylmuramoylalanyl-D-glutamate-2,6-diaminopimelate ligase activity"/>
    <property type="evidence" value="ECO:0007669"/>
    <property type="project" value="UniProtKB-UniRule"/>
</dbReference>
<feature type="binding site" evidence="12">
    <location>
        <position position="153"/>
    </location>
    <ligand>
        <name>UDP-N-acetyl-alpha-D-muramoyl-L-alanyl-D-glutamate</name>
        <dbReference type="ChEBI" id="CHEBI:83900"/>
    </ligand>
</feature>
<feature type="binding site" evidence="12">
    <location>
        <position position="383"/>
    </location>
    <ligand>
        <name>meso-2,6-diaminopimelate</name>
        <dbReference type="ChEBI" id="CHEBI:57791"/>
    </ligand>
</feature>
<evidence type="ECO:0000256" key="1">
    <source>
        <dbReference type="ARBA" id="ARBA00004752"/>
    </source>
</evidence>
<comment type="catalytic activity">
    <reaction evidence="12">
        <text>UDP-N-acetyl-alpha-D-muramoyl-L-alanyl-D-glutamate + meso-2,6-diaminopimelate + ATP = UDP-N-acetyl-alpha-D-muramoyl-L-alanyl-gamma-D-glutamyl-meso-2,6-diaminopimelate + ADP + phosphate + H(+)</text>
        <dbReference type="Rhea" id="RHEA:23676"/>
        <dbReference type="ChEBI" id="CHEBI:15378"/>
        <dbReference type="ChEBI" id="CHEBI:30616"/>
        <dbReference type="ChEBI" id="CHEBI:43474"/>
        <dbReference type="ChEBI" id="CHEBI:57791"/>
        <dbReference type="ChEBI" id="CHEBI:83900"/>
        <dbReference type="ChEBI" id="CHEBI:83905"/>
        <dbReference type="ChEBI" id="CHEBI:456216"/>
        <dbReference type="EC" id="6.3.2.13"/>
    </reaction>
</comment>
<comment type="PTM">
    <text evidence="12">Carboxylation is probably crucial for Mg(2+) binding and, consequently, for the gamma-phosphate positioning of ATP.</text>
</comment>
<evidence type="ECO:0000313" key="18">
    <source>
        <dbReference type="Proteomes" id="UP000623172"/>
    </source>
</evidence>
<evidence type="ECO:0000256" key="2">
    <source>
        <dbReference type="ARBA" id="ARBA00005898"/>
    </source>
</evidence>
<dbReference type="InterPro" id="IPR035911">
    <property type="entry name" value="MurE/MurF_N"/>
</dbReference>
<comment type="subcellular location">
    <subcellularLocation>
        <location evidence="12 13">Cytoplasm</location>
    </subcellularLocation>
</comment>
<feature type="binding site" evidence="12">
    <location>
        <position position="463"/>
    </location>
    <ligand>
        <name>meso-2,6-diaminopimelate</name>
        <dbReference type="ChEBI" id="CHEBI:57791"/>
    </ligand>
</feature>
<dbReference type="GO" id="GO:0009252">
    <property type="term" value="P:peptidoglycan biosynthetic process"/>
    <property type="evidence" value="ECO:0007669"/>
    <property type="project" value="UniProtKB-UniRule"/>
</dbReference>
<evidence type="ECO:0000256" key="7">
    <source>
        <dbReference type="ARBA" id="ARBA00022840"/>
    </source>
</evidence>
<keyword evidence="7 12" id="KW-0067">ATP-binding</keyword>
<feature type="binding site" evidence="12">
    <location>
        <begin position="112"/>
        <end position="118"/>
    </location>
    <ligand>
        <name>ATP</name>
        <dbReference type="ChEBI" id="CHEBI:30616"/>
    </ligand>
</feature>
<comment type="cofactor">
    <cofactor evidence="12">
        <name>Mg(2+)</name>
        <dbReference type="ChEBI" id="CHEBI:18420"/>
    </cofactor>
</comment>
<dbReference type="InterPro" id="IPR000713">
    <property type="entry name" value="Mur_ligase_N"/>
</dbReference>
<protein>
    <recommendedName>
        <fullName evidence="12">UDP-N-acetylmuramoyl-L-alanyl-D-glutamate--2,6-diaminopimelate ligase</fullName>
        <ecNumber evidence="12">6.3.2.13</ecNumber>
    </recommendedName>
    <alternativeName>
        <fullName evidence="12">Meso-A2pm-adding enzyme</fullName>
    </alternativeName>
    <alternativeName>
        <fullName evidence="12">Meso-diaminopimelate-adding enzyme</fullName>
    </alternativeName>
    <alternativeName>
        <fullName evidence="12">UDP-MurNAc-L-Ala-D-Glu:meso-diaminopimelate ligase</fullName>
    </alternativeName>
    <alternativeName>
        <fullName evidence="12">UDP-MurNAc-tripeptide synthetase</fullName>
    </alternativeName>
    <alternativeName>
        <fullName evidence="12">UDP-N-acetylmuramyl-tripeptide synthetase</fullName>
    </alternativeName>
</protein>
<keyword evidence="11 12" id="KW-0961">Cell wall biogenesis/degradation</keyword>
<keyword evidence="18" id="KW-1185">Reference proteome</keyword>
<keyword evidence="6 12" id="KW-0547">Nucleotide-binding</keyword>
<feature type="binding site" evidence="12">
    <location>
        <position position="459"/>
    </location>
    <ligand>
        <name>meso-2,6-diaminopimelate</name>
        <dbReference type="ChEBI" id="CHEBI:57791"/>
    </ligand>
</feature>
<dbReference type="InterPro" id="IPR018109">
    <property type="entry name" value="Folylpolyglutamate_synth_CS"/>
</dbReference>
<keyword evidence="5 12" id="KW-0132">Cell division</keyword>
<evidence type="ECO:0000256" key="8">
    <source>
        <dbReference type="ARBA" id="ARBA00022960"/>
    </source>
</evidence>
<evidence type="ECO:0000256" key="11">
    <source>
        <dbReference type="ARBA" id="ARBA00023316"/>
    </source>
</evidence>
<dbReference type="RefSeq" id="WP_249316295.1">
    <property type="nucleotide sequence ID" value="NZ_JACRSR010000002.1"/>
</dbReference>
<feature type="binding site" evidence="12">
    <location>
        <begin position="407"/>
        <end position="410"/>
    </location>
    <ligand>
        <name>meso-2,6-diaminopimelate</name>
        <dbReference type="ChEBI" id="CHEBI:57791"/>
    </ligand>
</feature>
<dbReference type="PROSITE" id="PS01011">
    <property type="entry name" value="FOLYLPOLYGLU_SYNT_1"/>
    <property type="match status" value="1"/>
</dbReference>
<feature type="binding site" evidence="12">
    <location>
        <position position="181"/>
    </location>
    <ligand>
        <name>UDP-N-acetyl-alpha-D-muramoyl-L-alanyl-D-glutamate</name>
        <dbReference type="ChEBI" id="CHEBI:83900"/>
    </ligand>
</feature>
<evidence type="ECO:0000256" key="4">
    <source>
        <dbReference type="ARBA" id="ARBA00022598"/>
    </source>
</evidence>
<feature type="binding site" evidence="12">
    <location>
        <begin position="154"/>
        <end position="155"/>
    </location>
    <ligand>
        <name>UDP-N-acetyl-alpha-D-muramoyl-L-alanyl-D-glutamate</name>
        <dbReference type="ChEBI" id="CHEBI:83900"/>
    </ligand>
</feature>
<dbReference type="NCBIfam" id="TIGR01085">
    <property type="entry name" value="murE"/>
    <property type="match status" value="1"/>
</dbReference>
<feature type="domain" description="Mur ligase N-terminal catalytic" evidence="14">
    <location>
        <begin position="28"/>
        <end position="98"/>
    </location>
</feature>